<keyword evidence="1" id="KW-0472">Membrane</keyword>
<evidence type="ECO:0000256" key="1">
    <source>
        <dbReference type="SAM" id="Phobius"/>
    </source>
</evidence>
<dbReference type="Pfam" id="PF05345">
    <property type="entry name" value="He_PIG"/>
    <property type="match status" value="1"/>
</dbReference>
<dbReference type="RefSeq" id="XP_012895819.1">
    <property type="nucleotide sequence ID" value="XM_013040365.1"/>
</dbReference>
<sequence length="212" mass="23231">MIAFVLLFGAILAQQCAPTTEVPSSGQEGNVYVDPKGCPDYSEGRREYKCTGGKWVLDDKCIPLIPTAFEYRPSEMVLELNKNMTVVTPFVNCYQCEFLLKDHDIGKTLPAGLFLDKSTGAISGTPSALQEKTDYEIIARNRRGDATCTISISVETEAANYTMIIIIVVCVVLIVGLFGTCYYIRIRGTGRNQRKARNLKAGAGGVKTTNRV</sequence>
<keyword evidence="1" id="KW-1133">Transmembrane helix</keyword>
<feature type="transmembrane region" description="Helical" evidence="1">
    <location>
        <begin position="161"/>
        <end position="184"/>
    </location>
</feature>
<accession>D8M132</accession>
<keyword evidence="1" id="KW-0812">Transmembrane</keyword>
<dbReference type="GO" id="GO:0016020">
    <property type="term" value="C:membrane"/>
    <property type="evidence" value="ECO:0007669"/>
    <property type="project" value="InterPro"/>
</dbReference>
<evidence type="ECO:0000313" key="2">
    <source>
        <dbReference type="EMBL" id="CBK21771.2"/>
    </source>
</evidence>
<dbReference type="SUPFAM" id="SSF49313">
    <property type="entry name" value="Cadherin-like"/>
    <property type="match status" value="1"/>
</dbReference>
<dbReference type="InterPro" id="IPR013783">
    <property type="entry name" value="Ig-like_fold"/>
</dbReference>
<organism evidence="2">
    <name type="scientific">Blastocystis hominis</name>
    <dbReference type="NCBI Taxonomy" id="12968"/>
    <lineage>
        <taxon>Eukaryota</taxon>
        <taxon>Sar</taxon>
        <taxon>Stramenopiles</taxon>
        <taxon>Bigyra</taxon>
        <taxon>Opalozoa</taxon>
        <taxon>Opalinata</taxon>
        <taxon>Blastocystidae</taxon>
        <taxon>Blastocystis</taxon>
    </lineage>
</organism>
<dbReference type="InterPro" id="IPR015919">
    <property type="entry name" value="Cadherin-like_sf"/>
</dbReference>
<dbReference type="InParanoid" id="D8M132"/>
<proteinExistence type="predicted"/>
<evidence type="ECO:0008006" key="4">
    <source>
        <dbReference type="Google" id="ProtNLM"/>
    </source>
</evidence>
<dbReference type="Gene3D" id="2.60.40.10">
    <property type="entry name" value="Immunoglobulins"/>
    <property type="match status" value="1"/>
</dbReference>
<dbReference type="GO" id="GO:0005509">
    <property type="term" value="F:calcium ion binding"/>
    <property type="evidence" value="ECO:0007669"/>
    <property type="project" value="InterPro"/>
</dbReference>
<dbReference type="Proteomes" id="UP000008312">
    <property type="component" value="Unassembled WGS sequence"/>
</dbReference>
<evidence type="ECO:0000313" key="3">
    <source>
        <dbReference type="Proteomes" id="UP000008312"/>
    </source>
</evidence>
<reference evidence="2" key="1">
    <citation type="submission" date="2010-02" db="EMBL/GenBank/DDBJ databases">
        <title>Sequencing and annotation of the Blastocystis hominis genome.</title>
        <authorList>
            <person name="Wincker P."/>
        </authorList>
    </citation>
    <scope>NUCLEOTIDE SEQUENCE</scope>
    <source>
        <strain evidence="2">Singapore isolate B</strain>
    </source>
</reference>
<dbReference type="EMBL" id="FN668644">
    <property type="protein sequence ID" value="CBK21771.2"/>
    <property type="molecule type" value="Genomic_DNA"/>
</dbReference>
<protein>
    <recommendedName>
        <fullName evidence="4">Cadherin domain-containing protein</fullName>
    </recommendedName>
</protein>
<dbReference type="AlphaFoldDB" id="D8M132"/>
<dbReference type="GeneID" id="24919111"/>
<gene>
    <name evidence="2" type="ORF">GSBLH_T00001890001</name>
</gene>
<name>D8M132_BLAHO</name>
<keyword evidence="3" id="KW-1185">Reference proteome</keyword>